<accession>A0A2P7ALP8</accession>
<dbReference type="RefSeq" id="WP_106719153.1">
    <property type="nucleotide sequence ID" value="NZ_JACHXT010000002.1"/>
</dbReference>
<organism evidence="1 2">
    <name type="scientific">Phyllobacterium endophyticum</name>
    <dbReference type="NCBI Taxonomy" id="1149773"/>
    <lineage>
        <taxon>Bacteria</taxon>
        <taxon>Pseudomonadati</taxon>
        <taxon>Pseudomonadota</taxon>
        <taxon>Alphaproteobacteria</taxon>
        <taxon>Hyphomicrobiales</taxon>
        <taxon>Phyllobacteriaceae</taxon>
        <taxon>Phyllobacterium</taxon>
    </lineage>
</organism>
<proteinExistence type="predicted"/>
<evidence type="ECO:0000313" key="1">
    <source>
        <dbReference type="EMBL" id="PSH55148.1"/>
    </source>
</evidence>
<sequence>MTVELRAHHLLCMLTYVGRGYSPAFTENYDKVVARLAAGENILIREGPDDICQPLLATTEPHCVNGSVADRDIQAMSDVGHLLGRPLRIGDTINLDAAAVDKLRIAFAKGESRRACADCEWFDFCSAVSKAGYADVRLKLG</sequence>
<dbReference type="OrthoDB" id="6195504at2"/>
<protein>
    <submittedName>
        <fullName evidence="1">DUF1284 domain-containing protein</fullName>
    </submittedName>
</protein>
<gene>
    <name evidence="1" type="ORF">CU100_24020</name>
</gene>
<name>A0A2P7ALP8_9HYPH</name>
<evidence type="ECO:0000313" key="2">
    <source>
        <dbReference type="Proteomes" id="UP000241158"/>
    </source>
</evidence>
<dbReference type="InterPro" id="IPR009702">
    <property type="entry name" value="DUF1284"/>
</dbReference>
<dbReference type="Pfam" id="PF06935">
    <property type="entry name" value="DUF1284"/>
    <property type="match status" value="1"/>
</dbReference>
<dbReference type="EMBL" id="PGGN01000006">
    <property type="protein sequence ID" value="PSH55148.1"/>
    <property type="molecule type" value="Genomic_DNA"/>
</dbReference>
<comment type="caution">
    <text evidence="1">The sequence shown here is derived from an EMBL/GenBank/DDBJ whole genome shotgun (WGS) entry which is preliminary data.</text>
</comment>
<dbReference type="AlphaFoldDB" id="A0A2P7ALP8"/>
<dbReference type="Proteomes" id="UP000241158">
    <property type="component" value="Unassembled WGS sequence"/>
</dbReference>
<keyword evidence="2" id="KW-1185">Reference proteome</keyword>
<reference evidence="2" key="1">
    <citation type="submission" date="2017-11" db="EMBL/GenBank/DDBJ databases">
        <authorList>
            <person name="Kuznetsova I."/>
            <person name="Sazanova A."/>
            <person name="Chirak E."/>
            <person name="Safronova V."/>
            <person name="Willems A."/>
        </authorList>
    </citation>
    <scope>NUCLEOTIDE SEQUENCE [LARGE SCALE GENOMIC DNA]</scope>
    <source>
        <strain evidence="2">PEPV15</strain>
    </source>
</reference>